<keyword evidence="2" id="KW-1185">Reference proteome</keyword>
<dbReference type="Proteomes" id="UP001201985">
    <property type="component" value="Unassembled WGS sequence"/>
</dbReference>
<organism evidence="1 2">
    <name type="scientific">Teichococcus vastitatis</name>
    <dbReference type="NCBI Taxonomy" id="2307076"/>
    <lineage>
        <taxon>Bacteria</taxon>
        <taxon>Pseudomonadati</taxon>
        <taxon>Pseudomonadota</taxon>
        <taxon>Alphaproteobacteria</taxon>
        <taxon>Acetobacterales</taxon>
        <taxon>Roseomonadaceae</taxon>
        <taxon>Roseomonas</taxon>
    </lineage>
</organism>
<evidence type="ECO:0000313" key="1">
    <source>
        <dbReference type="EMBL" id="MCI0755557.1"/>
    </source>
</evidence>
<accession>A0ABS9W8D0</accession>
<proteinExistence type="predicted"/>
<protein>
    <submittedName>
        <fullName evidence="1">Uncharacterized protein</fullName>
    </submittedName>
</protein>
<evidence type="ECO:0000313" key="2">
    <source>
        <dbReference type="Proteomes" id="UP001201985"/>
    </source>
</evidence>
<gene>
    <name evidence="1" type="ORF">MON41_17760</name>
</gene>
<sequence>MALLLLYTSSFGVAKRATIPDHGENVRSAISSRSSTDADGVPLRPLSNEELHRLLLAPSVRSAVATRVLVNCHTLDRPYGHPDWRQCLMDRTSARP</sequence>
<reference evidence="1 2" key="1">
    <citation type="submission" date="2022-03" db="EMBL/GenBank/DDBJ databases">
        <title>Complete genome analysis of Roseomonas KG 17.1 : a prolific producer of plant growth promoters.</title>
        <authorList>
            <person name="Saadouli I."/>
            <person name="Najjari A."/>
            <person name="Mosbah A."/>
            <person name="Ouzari H.I."/>
        </authorList>
    </citation>
    <scope>NUCLEOTIDE SEQUENCE [LARGE SCALE GENOMIC DNA]</scope>
    <source>
        <strain evidence="1 2">KG17-1</strain>
    </source>
</reference>
<name>A0ABS9W8D0_9PROT</name>
<dbReference type="RefSeq" id="WP_241793461.1">
    <property type="nucleotide sequence ID" value="NZ_JALBUU010000037.1"/>
</dbReference>
<dbReference type="EMBL" id="JALBUU010000037">
    <property type="protein sequence ID" value="MCI0755557.1"/>
    <property type="molecule type" value="Genomic_DNA"/>
</dbReference>
<comment type="caution">
    <text evidence="1">The sequence shown here is derived from an EMBL/GenBank/DDBJ whole genome shotgun (WGS) entry which is preliminary data.</text>
</comment>